<dbReference type="Pfam" id="PF00240">
    <property type="entry name" value="ubiquitin"/>
    <property type="match status" value="1"/>
</dbReference>
<name>B3MVX6_DROAN</name>
<dbReference type="InParanoid" id="B3MVX6"/>
<dbReference type="AlphaFoldDB" id="B3MVX6"/>
<dbReference type="EMBL" id="CH902625">
    <property type="protein sequence ID" value="EDV35121.1"/>
    <property type="molecule type" value="Genomic_DNA"/>
</dbReference>
<feature type="domain" description="Ubiquitin-like" evidence="2">
    <location>
        <begin position="4"/>
        <end position="72"/>
    </location>
</feature>
<dbReference type="SUPFAM" id="SSF54236">
    <property type="entry name" value="Ubiquitin-like"/>
    <property type="match status" value="1"/>
</dbReference>
<dbReference type="InterPro" id="IPR029071">
    <property type="entry name" value="Ubiquitin-like_domsf"/>
</dbReference>
<dbReference type="OrthoDB" id="267397at2759"/>
<reference evidence="3 4" key="1">
    <citation type="journal article" date="2007" name="Nature">
        <title>Evolution of genes and genomes on the Drosophila phylogeny.</title>
        <authorList>
            <consortium name="Drosophila 12 Genomes Consortium"/>
            <person name="Clark A.G."/>
            <person name="Eisen M.B."/>
            <person name="Smith D.R."/>
            <person name="Bergman C.M."/>
            <person name="Oliver B."/>
            <person name="Markow T.A."/>
            <person name="Kaufman T.C."/>
            <person name="Kellis M."/>
            <person name="Gelbart W."/>
            <person name="Iyer V.N."/>
            <person name="Pollard D.A."/>
            <person name="Sackton T.B."/>
            <person name="Larracuente A.M."/>
            <person name="Singh N.D."/>
            <person name="Abad J.P."/>
            <person name="Abt D.N."/>
            <person name="Adryan B."/>
            <person name="Aguade M."/>
            <person name="Akashi H."/>
            <person name="Anderson W.W."/>
            <person name="Aquadro C.F."/>
            <person name="Ardell D.H."/>
            <person name="Arguello R."/>
            <person name="Artieri C.G."/>
            <person name="Barbash D.A."/>
            <person name="Barker D."/>
            <person name="Barsanti P."/>
            <person name="Batterham P."/>
            <person name="Batzoglou S."/>
            <person name="Begun D."/>
            <person name="Bhutkar A."/>
            <person name="Blanco E."/>
            <person name="Bosak S.A."/>
            <person name="Bradley R.K."/>
            <person name="Brand A.D."/>
            <person name="Brent M.R."/>
            <person name="Brooks A.N."/>
            <person name="Brown R.H."/>
            <person name="Butlin R.K."/>
            <person name="Caggese C."/>
            <person name="Calvi B.R."/>
            <person name="Bernardo de Carvalho A."/>
            <person name="Caspi A."/>
            <person name="Castrezana S."/>
            <person name="Celniker S.E."/>
            <person name="Chang J.L."/>
            <person name="Chapple C."/>
            <person name="Chatterji S."/>
            <person name="Chinwalla A."/>
            <person name="Civetta A."/>
            <person name="Clifton S.W."/>
            <person name="Comeron J.M."/>
            <person name="Costello J.C."/>
            <person name="Coyne J.A."/>
            <person name="Daub J."/>
            <person name="David R.G."/>
            <person name="Delcher A.L."/>
            <person name="Delehaunty K."/>
            <person name="Do C.B."/>
            <person name="Ebling H."/>
            <person name="Edwards K."/>
            <person name="Eickbush T."/>
            <person name="Evans J.D."/>
            <person name="Filipski A."/>
            <person name="Findeiss S."/>
            <person name="Freyhult E."/>
            <person name="Fulton L."/>
            <person name="Fulton R."/>
            <person name="Garcia A.C."/>
            <person name="Gardiner A."/>
            <person name="Garfield D.A."/>
            <person name="Garvin B.E."/>
            <person name="Gibson G."/>
            <person name="Gilbert D."/>
            <person name="Gnerre S."/>
            <person name="Godfrey J."/>
            <person name="Good R."/>
            <person name="Gotea V."/>
            <person name="Gravely B."/>
            <person name="Greenberg A.J."/>
            <person name="Griffiths-Jones S."/>
            <person name="Gross S."/>
            <person name="Guigo R."/>
            <person name="Gustafson E.A."/>
            <person name="Haerty W."/>
            <person name="Hahn M.W."/>
            <person name="Halligan D.L."/>
            <person name="Halpern A.L."/>
            <person name="Halter G.M."/>
            <person name="Han M.V."/>
            <person name="Heger A."/>
            <person name="Hillier L."/>
            <person name="Hinrichs A.S."/>
            <person name="Holmes I."/>
            <person name="Hoskins R.A."/>
            <person name="Hubisz M.J."/>
            <person name="Hultmark D."/>
            <person name="Huntley M.A."/>
            <person name="Jaffe D.B."/>
            <person name="Jagadeeshan S."/>
            <person name="Jeck W.R."/>
            <person name="Johnson J."/>
            <person name="Jones C.D."/>
            <person name="Jordan W.C."/>
            <person name="Karpen G.H."/>
            <person name="Kataoka E."/>
            <person name="Keightley P.D."/>
            <person name="Kheradpour P."/>
            <person name="Kirkness E.F."/>
            <person name="Koerich L.B."/>
            <person name="Kristiansen K."/>
            <person name="Kudrna D."/>
            <person name="Kulathinal R.J."/>
            <person name="Kumar S."/>
            <person name="Kwok R."/>
            <person name="Lander E."/>
            <person name="Langley C.H."/>
            <person name="Lapoint R."/>
            <person name="Lazzaro B.P."/>
            <person name="Lee S.J."/>
            <person name="Levesque L."/>
            <person name="Li R."/>
            <person name="Lin C.F."/>
            <person name="Lin M.F."/>
            <person name="Lindblad-Toh K."/>
            <person name="Llopart A."/>
            <person name="Long M."/>
            <person name="Low L."/>
            <person name="Lozovsky E."/>
            <person name="Lu J."/>
            <person name="Luo M."/>
            <person name="Machado C.A."/>
            <person name="Makalowski W."/>
            <person name="Marzo M."/>
            <person name="Matsuda M."/>
            <person name="Matzkin L."/>
            <person name="McAllister B."/>
            <person name="McBride C.S."/>
            <person name="McKernan B."/>
            <person name="McKernan K."/>
            <person name="Mendez-Lago M."/>
            <person name="Minx P."/>
            <person name="Mollenhauer M.U."/>
            <person name="Montooth K."/>
            <person name="Mount S.M."/>
            <person name="Mu X."/>
            <person name="Myers E."/>
            <person name="Negre B."/>
            <person name="Newfeld S."/>
            <person name="Nielsen R."/>
            <person name="Noor M.A."/>
            <person name="O'Grady P."/>
            <person name="Pachter L."/>
            <person name="Papaceit M."/>
            <person name="Parisi M.J."/>
            <person name="Parisi M."/>
            <person name="Parts L."/>
            <person name="Pedersen J.S."/>
            <person name="Pesole G."/>
            <person name="Phillippy A.M."/>
            <person name="Ponting C.P."/>
            <person name="Pop M."/>
            <person name="Porcelli D."/>
            <person name="Powell J.R."/>
            <person name="Prohaska S."/>
            <person name="Pruitt K."/>
            <person name="Puig M."/>
            <person name="Quesneville H."/>
            <person name="Ram K.R."/>
            <person name="Rand D."/>
            <person name="Rasmussen M.D."/>
            <person name="Reed L.K."/>
            <person name="Reenan R."/>
            <person name="Reily A."/>
            <person name="Remington K.A."/>
            <person name="Rieger T.T."/>
            <person name="Ritchie M.G."/>
            <person name="Robin C."/>
            <person name="Rogers Y.H."/>
            <person name="Rohde C."/>
            <person name="Rozas J."/>
            <person name="Rubenfield M.J."/>
            <person name="Ruiz A."/>
            <person name="Russo S."/>
            <person name="Salzberg S.L."/>
            <person name="Sanchez-Gracia A."/>
            <person name="Saranga D.J."/>
            <person name="Sato H."/>
            <person name="Schaeffer S.W."/>
            <person name="Schatz M.C."/>
            <person name="Schlenke T."/>
            <person name="Schwartz R."/>
            <person name="Segarra C."/>
            <person name="Singh R.S."/>
            <person name="Sirot L."/>
            <person name="Sirota M."/>
            <person name="Sisneros N.B."/>
            <person name="Smith C.D."/>
            <person name="Smith T.F."/>
            <person name="Spieth J."/>
            <person name="Stage D.E."/>
            <person name="Stark A."/>
            <person name="Stephan W."/>
            <person name="Strausberg R.L."/>
            <person name="Strempel S."/>
            <person name="Sturgill D."/>
            <person name="Sutton G."/>
            <person name="Sutton G.G."/>
            <person name="Tao W."/>
            <person name="Teichmann S."/>
            <person name="Tobari Y.N."/>
            <person name="Tomimura Y."/>
            <person name="Tsolas J.M."/>
            <person name="Valente V.L."/>
            <person name="Venter E."/>
            <person name="Venter J.C."/>
            <person name="Vicario S."/>
            <person name="Vieira F.G."/>
            <person name="Vilella A.J."/>
            <person name="Villasante A."/>
            <person name="Walenz B."/>
            <person name="Wang J."/>
            <person name="Wasserman M."/>
            <person name="Watts T."/>
            <person name="Wilson D."/>
            <person name="Wilson R.K."/>
            <person name="Wing R.A."/>
            <person name="Wolfner M.F."/>
            <person name="Wong A."/>
            <person name="Wong G.K."/>
            <person name="Wu C.I."/>
            <person name="Wu G."/>
            <person name="Yamamoto D."/>
            <person name="Yang H.P."/>
            <person name="Yang S.P."/>
            <person name="Yorke J.A."/>
            <person name="Yoshida K."/>
            <person name="Zdobnov E."/>
            <person name="Zhang P."/>
            <person name="Zhang Y."/>
            <person name="Zimin A.V."/>
            <person name="Baldwin J."/>
            <person name="Abdouelleil A."/>
            <person name="Abdulkadir J."/>
            <person name="Abebe A."/>
            <person name="Abera B."/>
            <person name="Abreu J."/>
            <person name="Acer S.C."/>
            <person name="Aftuck L."/>
            <person name="Alexander A."/>
            <person name="An P."/>
            <person name="Anderson E."/>
            <person name="Anderson S."/>
            <person name="Arachi H."/>
            <person name="Azer M."/>
            <person name="Bachantsang P."/>
            <person name="Barry A."/>
            <person name="Bayul T."/>
            <person name="Berlin A."/>
            <person name="Bessette D."/>
            <person name="Bloom T."/>
            <person name="Blye J."/>
            <person name="Boguslavskiy L."/>
            <person name="Bonnet C."/>
            <person name="Boukhgalter B."/>
            <person name="Bourzgui I."/>
            <person name="Brown A."/>
            <person name="Cahill P."/>
            <person name="Channer S."/>
            <person name="Cheshatsang Y."/>
            <person name="Chuda L."/>
            <person name="Citroen M."/>
            <person name="Collymore A."/>
            <person name="Cooke P."/>
            <person name="Costello M."/>
            <person name="D'Aco K."/>
            <person name="Daza R."/>
            <person name="De Haan G."/>
            <person name="DeGray S."/>
            <person name="DeMaso C."/>
            <person name="Dhargay N."/>
            <person name="Dooley K."/>
            <person name="Dooley E."/>
            <person name="Doricent M."/>
            <person name="Dorje P."/>
            <person name="Dorjee K."/>
            <person name="Dupes A."/>
            <person name="Elong R."/>
            <person name="Falk J."/>
            <person name="Farina A."/>
            <person name="Faro S."/>
            <person name="Ferguson D."/>
            <person name="Fisher S."/>
            <person name="Foley C.D."/>
            <person name="Franke A."/>
            <person name="Friedrich D."/>
            <person name="Gadbois L."/>
            <person name="Gearin G."/>
            <person name="Gearin C.R."/>
            <person name="Giannoukos G."/>
            <person name="Goode T."/>
            <person name="Graham J."/>
            <person name="Grandbois E."/>
            <person name="Grewal S."/>
            <person name="Gyaltsen K."/>
            <person name="Hafez N."/>
            <person name="Hagos B."/>
            <person name="Hall J."/>
            <person name="Henson C."/>
            <person name="Hollinger A."/>
            <person name="Honan T."/>
            <person name="Huard M.D."/>
            <person name="Hughes L."/>
            <person name="Hurhula B."/>
            <person name="Husby M.E."/>
            <person name="Kamat A."/>
            <person name="Kanga B."/>
            <person name="Kashin S."/>
            <person name="Khazanovich D."/>
            <person name="Kisner P."/>
            <person name="Lance K."/>
            <person name="Lara M."/>
            <person name="Lee W."/>
            <person name="Lennon N."/>
            <person name="Letendre F."/>
            <person name="LeVine R."/>
            <person name="Lipovsky A."/>
            <person name="Liu X."/>
            <person name="Liu J."/>
            <person name="Liu S."/>
            <person name="Lokyitsang T."/>
            <person name="Lokyitsang Y."/>
            <person name="Lubonja R."/>
            <person name="Lui A."/>
            <person name="MacDonald P."/>
            <person name="Magnisalis V."/>
            <person name="Maru K."/>
            <person name="Matthews C."/>
            <person name="McCusker W."/>
            <person name="McDonough S."/>
            <person name="Mehta T."/>
            <person name="Meldrim J."/>
            <person name="Meneus L."/>
            <person name="Mihai O."/>
            <person name="Mihalev A."/>
            <person name="Mihova T."/>
            <person name="Mittelman R."/>
            <person name="Mlenga V."/>
            <person name="Montmayeur A."/>
            <person name="Mulrain L."/>
            <person name="Navidi A."/>
            <person name="Naylor J."/>
            <person name="Negash T."/>
            <person name="Nguyen T."/>
            <person name="Nguyen N."/>
            <person name="Nicol R."/>
            <person name="Norbu C."/>
            <person name="Norbu N."/>
            <person name="Novod N."/>
            <person name="O'Neill B."/>
            <person name="Osman S."/>
            <person name="Markiewicz E."/>
            <person name="Oyono O.L."/>
            <person name="Patti C."/>
            <person name="Phunkhang P."/>
            <person name="Pierre F."/>
            <person name="Priest M."/>
            <person name="Raghuraman S."/>
            <person name="Rege F."/>
            <person name="Reyes R."/>
            <person name="Rise C."/>
            <person name="Rogov P."/>
            <person name="Ross K."/>
            <person name="Ryan E."/>
            <person name="Settipalli S."/>
            <person name="Shea T."/>
            <person name="Sherpa N."/>
            <person name="Shi L."/>
            <person name="Shih D."/>
            <person name="Sparrow T."/>
            <person name="Spaulding J."/>
            <person name="Stalker J."/>
            <person name="Stange-Thomann N."/>
            <person name="Stavropoulos S."/>
            <person name="Stone C."/>
            <person name="Strader C."/>
            <person name="Tesfaye S."/>
            <person name="Thomson T."/>
            <person name="Thoulutsang Y."/>
            <person name="Thoulutsang D."/>
            <person name="Topham K."/>
            <person name="Topping I."/>
            <person name="Tsamla T."/>
            <person name="Vassiliev H."/>
            <person name="Vo A."/>
            <person name="Wangchuk T."/>
            <person name="Wangdi T."/>
            <person name="Weiand M."/>
            <person name="Wilkinson J."/>
            <person name="Wilson A."/>
            <person name="Yadav S."/>
            <person name="Young G."/>
            <person name="Yu Q."/>
            <person name="Zembek L."/>
            <person name="Zhong D."/>
            <person name="Zimmer A."/>
            <person name="Zwirko Z."/>
            <person name="Jaffe D.B."/>
            <person name="Alvarez P."/>
            <person name="Brockman W."/>
            <person name="Butler J."/>
            <person name="Chin C."/>
            <person name="Gnerre S."/>
            <person name="Grabherr M."/>
            <person name="Kleber M."/>
            <person name="Mauceli E."/>
            <person name="MacCallum I."/>
        </authorList>
    </citation>
    <scope>NUCLEOTIDE SEQUENCE [LARGE SCALE GENOMIC DNA]</scope>
    <source>
        <strain evidence="4">Tucson 14024-0371.13</strain>
    </source>
</reference>
<evidence type="ECO:0000256" key="1">
    <source>
        <dbReference type="SAM" id="MobiDB-lite"/>
    </source>
</evidence>
<dbReference type="PROSITE" id="PS50053">
    <property type="entry name" value="UBIQUITIN_2"/>
    <property type="match status" value="1"/>
</dbReference>
<dbReference type="OMA" id="ICTRKRF"/>
<evidence type="ECO:0000313" key="3">
    <source>
        <dbReference type="EMBL" id="EDV35121.1"/>
    </source>
</evidence>
<dbReference type="HOGENOM" id="CLU_1043038_0_0_1"/>
<dbReference type="Proteomes" id="UP000007801">
    <property type="component" value="Unassembled WGS sequence"/>
</dbReference>
<dbReference type="SMART" id="SM00213">
    <property type="entry name" value="UBQ"/>
    <property type="match status" value="1"/>
</dbReference>
<accession>B3MVX6</accession>
<dbReference type="CDD" id="cd17039">
    <property type="entry name" value="Ubl_ubiquitin_like"/>
    <property type="match status" value="1"/>
</dbReference>
<protein>
    <recommendedName>
        <fullName evidence="2">Ubiquitin-like domain-containing protein</fullName>
    </recommendedName>
</protein>
<dbReference type="InterPro" id="IPR000626">
    <property type="entry name" value="Ubiquitin-like_dom"/>
</dbReference>
<dbReference type="Gene3D" id="3.10.20.90">
    <property type="entry name" value="Phosphatidylinositol 3-kinase Catalytic Subunit, Chain A, domain 1"/>
    <property type="match status" value="1"/>
</dbReference>
<evidence type="ECO:0000313" key="4">
    <source>
        <dbReference type="Proteomes" id="UP000007801"/>
    </source>
</evidence>
<evidence type="ECO:0000259" key="2">
    <source>
        <dbReference type="PROSITE" id="PS50053"/>
    </source>
</evidence>
<keyword evidence="4" id="KW-1185">Reference proteome</keyword>
<dbReference type="KEGG" id="dan:6505027"/>
<feature type="region of interest" description="Disordered" evidence="1">
    <location>
        <begin position="184"/>
        <end position="267"/>
    </location>
</feature>
<sequence length="267" mass="29340">MRKMQILVVTRDGRKNIYEVDRFGTVGNLKARIGCNLSVPMGFSRLAYKGRILPNQSVLEDVGVKRMSTLELFWQPLVFTPKQFREKEGDLDKLEQKQRGAGGSMTESYDQMVKTGGIVKASGSFLGGQSLGGDVPNPSCSGSAKFSLPLATRSSSKLQEIEEEELEELTSLSSDELEFLAAYRRPKAQEEEKKTLDELEDGAGKELPSEDVLDLEPKSSAAPLLEAEGGEVAKPSEAPDEKPSVEAIEPPIPPSLKKKNKKNRKKK</sequence>
<dbReference type="eggNOG" id="ENOG502T95Z">
    <property type="taxonomic scope" value="Eukaryota"/>
</dbReference>
<feature type="compositionally biased region" description="Basic residues" evidence="1">
    <location>
        <begin position="256"/>
        <end position="267"/>
    </location>
</feature>
<feature type="compositionally biased region" description="Basic and acidic residues" evidence="1">
    <location>
        <begin position="187"/>
        <end position="208"/>
    </location>
</feature>
<dbReference type="GeneID" id="6505027"/>
<gene>
    <name evidence="3" type="primary">Dana\GF22365</name>
    <name evidence="3" type="synonym">dana_GLEANR_6336</name>
    <name evidence="3" type="ORF">GF22365</name>
</gene>
<proteinExistence type="predicted"/>
<organism evidence="3 4">
    <name type="scientific">Drosophila ananassae</name>
    <name type="common">Fruit fly</name>
    <dbReference type="NCBI Taxonomy" id="7217"/>
    <lineage>
        <taxon>Eukaryota</taxon>
        <taxon>Metazoa</taxon>
        <taxon>Ecdysozoa</taxon>
        <taxon>Arthropoda</taxon>
        <taxon>Hexapoda</taxon>
        <taxon>Insecta</taxon>
        <taxon>Pterygota</taxon>
        <taxon>Neoptera</taxon>
        <taxon>Endopterygota</taxon>
        <taxon>Diptera</taxon>
        <taxon>Brachycera</taxon>
        <taxon>Muscomorpha</taxon>
        <taxon>Ephydroidea</taxon>
        <taxon>Drosophilidae</taxon>
        <taxon>Drosophila</taxon>
        <taxon>Sophophora</taxon>
    </lineage>
</organism>